<keyword evidence="2" id="KW-0732">Signal</keyword>
<proteinExistence type="predicted"/>
<evidence type="ECO:0000256" key="2">
    <source>
        <dbReference type="SAM" id="SignalP"/>
    </source>
</evidence>
<evidence type="ECO:0000313" key="3">
    <source>
        <dbReference type="EMBL" id="GGZ91037.1"/>
    </source>
</evidence>
<dbReference type="EMBL" id="BMZD01000002">
    <property type="protein sequence ID" value="GGZ91037.1"/>
    <property type="molecule type" value="Genomic_DNA"/>
</dbReference>
<dbReference type="AlphaFoldDB" id="A0A918RA36"/>
<name>A0A918RA36_9SPHN</name>
<protein>
    <submittedName>
        <fullName evidence="3">Uncharacterized protein</fullName>
    </submittedName>
</protein>
<keyword evidence="4" id="KW-1185">Reference proteome</keyword>
<reference evidence="3" key="1">
    <citation type="journal article" date="2014" name="Int. J. Syst. Evol. Microbiol.">
        <title>Complete genome sequence of Corynebacterium casei LMG S-19264T (=DSM 44701T), isolated from a smear-ripened cheese.</title>
        <authorList>
            <consortium name="US DOE Joint Genome Institute (JGI-PGF)"/>
            <person name="Walter F."/>
            <person name="Albersmeier A."/>
            <person name="Kalinowski J."/>
            <person name="Ruckert C."/>
        </authorList>
    </citation>
    <scope>NUCLEOTIDE SEQUENCE</scope>
    <source>
        <strain evidence="3">KCTC 32422</strain>
    </source>
</reference>
<evidence type="ECO:0000256" key="1">
    <source>
        <dbReference type="SAM" id="MobiDB-lite"/>
    </source>
</evidence>
<feature type="signal peptide" evidence="2">
    <location>
        <begin position="1"/>
        <end position="22"/>
    </location>
</feature>
<evidence type="ECO:0000313" key="4">
    <source>
        <dbReference type="Proteomes" id="UP000634139"/>
    </source>
</evidence>
<reference evidence="3" key="2">
    <citation type="submission" date="2020-09" db="EMBL/GenBank/DDBJ databases">
        <authorList>
            <person name="Sun Q."/>
            <person name="Kim S."/>
        </authorList>
    </citation>
    <scope>NUCLEOTIDE SEQUENCE</scope>
    <source>
        <strain evidence="3">KCTC 32422</strain>
    </source>
</reference>
<sequence>MKRISLLLGGAALALTSAFAIAQDSPESLLPPGFDKPRPSRTPAAAPAAAAPAAKSSAAAQPASGSVSVPVVQPVPGAAASAIPTLPSGMRIPTLKELEEMSPDELDELLGLKPKSDMPAAARRSMKQVGVLAASEGGFAAGSVARQNARLIEAALDKNNGRMVSRWGHILLRRALASRLDAPAGMNPADFTAKRAALLLRMGEGDVARALVQDVDAANYSPALIQTAMDAYAFTADITGICPVVSVHGGVRKDPDWQVLRAVCQSFQGDSTAGMTQLDRLEGGKVWPKIDILLAQKYAGAAGKARRAVTIEWDGVNEITPWRYALTIATGLEPPAALMRGAPRRYAYSAALAPMVPLQSRAAGADQAAAAGILSSAAMVDLYSQIYAQDDISGDWSQAAETLRTAYTASAPADRMAAIRTLWDGGSDPVARYSRQVLTAYAAARMPVAPDFADDAPDLIASMLAAGLDQNALRWAAQAESGSLAWGILAVAAPTRASPVDSAALSSFKSGDDSDAARKSQFLLAGLMGLRRVDDAAARDFAADLGLDLTRQTRWTRLIEQAADTNNRALVALLAGVGMQGDGWNRMTGLHLYHIVAALNRVGLGAEARMIAAEAVARG</sequence>
<organism evidence="3 4">
    <name type="scientific">Novosphingobium arvoryzae</name>
    <dbReference type="NCBI Taxonomy" id="1256514"/>
    <lineage>
        <taxon>Bacteria</taxon>
        <taxon>Pseudomonadati</taxon>
        <taxon>Pseudomonadota</taxon>
        <taxon>Alphaproteobacteria</taxon>
        <taxon>Sphingomonadales</taxon>
        <taxon>Sphingomonadaceae</taxon>
        <taxon>Novosphingobium</taxon>
    </lineage>
</organism>
<feature type="chain" id="PRO_5037160512" evidence="2">
    <location>
        <begin position="23"/>
        <end position="619"/>
    </location>
</feature>
<dbReference type="Proteomes" id="UP000634139">
    <property type="component" value="Unassembled WGS sequence"/>
</dbReference>
<gene>
    <name evidence="3" type="ORF">GCM10011617_07710</name>
</gene>
<accession>A0A918RA36</accession>
<comment type="caution">
    <text evidence="3">The sequence shown here is derived from an EMBL/GenBank/DDBJ whole genome shotgun (WGS) entry which is preliminary data.</text>
</comment>
<feature type="region of interest" description="Disordered" evidence="1">
    <location>
        <begin position="29"/>
        <end position="50"/>
    </location>
</feature>
<dbReference type="RefSeq" id="WP_229822133.1">
    <property type="nucleotide sequence ID" value="NZ_BMZD01000002.1"/>
</dbReference>